<dbReference type="Proteomes" id="UP000289340">
    <property type="component" value="Chromosome 9"/>
</dbReference>
<sequence length="293" mass="32257">MPVKIPTIQIKIFAKARGNQWEVDAIVSADAFENLKPAPDIFLAASRILNVPPMREKQPFVTVVFSRRVLSDNLIPGHNTESAKVSRQQLKEAIYASLFDINVPVVCAINQALLGAAGPAPEQVLDTSGKIVRARSSYYIVPASPDLGGLDMASTGADCPLDVVAIDGYQGQPLIFTPVNFNKGVIRVSTDLNIYFPVATSCPQTTVWKLKDYDYSTSQWFVTTGGDFGNPGSQTMANWFKIEKYEDAYKLVYCPSVCNDCSYPCSDIGIYQDQYGKRLALSSEPYKVKFLRA</sequence>
<gene>
    <name evidence="1" type="ORF">D0Y65_024359</name>
</gene>
<name>A0A445J1P9_GLYSO</name>
<protein>
    <submittedName>
        <fullName evidence="1">Miraculin</fullName>
    </submittedName>
</protein>
<dbReference type="Gene3D" id="3.40.50.1000">
    <property type="entry name" value="HAD superfamily/HAD-like"/>
    <property type="match status" value="1"/>
</dbReference>
<proteinExistence type="predicted"/>
<dbReference type="SUPFAM" id="SSF50386">
    <property type="entry name" value="STI-like"/>
    <property type="match status" value="1"/>
</dbReference>
<comment type="caution">
    <text evidence="1">The sequence shown here is derived from an EMBL/GenBank/DDBJ whole genome shotgun (WGS) entry which is preliminary data.</text>
</comment>
<reference evidence="1 2" key="1">
    <citation type="submission" date="2018-09" db="EMBL/GenBank/DDBJ databases">
        <title>A high-quality reference genome of wild soybean provides a powerful tool to mine soybean genomes.</title>
        <authorList>
            <person name="Xie M."/>
            <person name="Chung C.Y.L."/>
            <person name="Li M.-W."/>
            <person name="Wong F.-L."/>
            <person name="Chan T.-F."/>
            <person name="Lam H.-M."/>
        </authorList>
    </citation>
    <scope>NUCLEOTIDE SEQUENCE [LARGE SCALE GENOMIC DNA]</scope>
    <source>
        <strain evidence="2">cv. W05</strain>
        <tissue evidence="1">Hypocotyl of etiolated seedlings</tissue>
    </source>
</reference>
<dbReference type="AlphaFoldDB" id="A0A445J1P9"/>
<dbReference type="EMBL" id="QZWG01000009">
    <property type="protein sequence ID" value="RZB92312.1"/>
    <property type="molecule type" value="Genomic_DNA"/>
</dbReference>
<dbReference type="CDD" id="cd23375">
    <property type="entry name" value="beta-trefoil_STI_VvMLP-like"/>
    <property type="match status" value="1"/>
</dbReference>
<accession>A0A445J1P9</accession>
<dbReference type="Pfam" id="PF00197">
    <property type="entry name" value="Kunitz_legume"/>
    <property type="match status" value="1"/>
</dbReference>
<dbReference type="PANTHER" id="PTHR33107:SF78">
    <property type="entry name" value="NODULE CYSTEINE-RICH (NCR) SECRETED PEPTIDE"/>
    <property type="match status" value="1"/>
</dbReference>
<dbReference type="InterPro" id="IPR036412">
    <property type="entry name" value="HAD-like_sf"/>
</dbReference>
<dbReference type="InterPro" id="IPR023214">
    <property type="entry name" value="HAD_sf"/>
</dbReference>
<dbReference type="GO" id="GO:0004866">
    <property type="term" value="F:endopeptidase inhibitor activity"/>
    <property type="evidence" value="ECO:0007669"/>
    <property type="project" value="InterPro"/>
</dbReference>
<evidence type="ECO:0000313" key="2">
    <source>
        <dbReference type="Proteomes" id="UP000289340"/>
    </source>
</evidence>
<dbReference type="PRINTS" id="PR00291">
    <property type="entry name" value="KUNITZINHBTR"/>
</dbReference>
<dbReference type="PANTHER" id="PTHR33107">
    <property type="entry name" value="KUNITZ TRYPSIN INHIBITOR 2"/>
    <property type="match status" value="1"/>
</dbReference>
<dbReference type="InterPro" id="IPR002160">
    <property type="entry name" value="Prot_inh_Kunz-lg"/>
</dbReference>
<organism evidence="1 2">
    <name type="scientific">Glycine soja</name>
    <name type="common">Wild soybean</name>
    <dbReference type="NCBI Taxonomy" id="3848"/>
    <lineage>
        <taxon>Eukaryota</taxon>
        <taxon>Viridiplantae</taxon>
        <taxon>Streptophyta</taxon>
        <taxon>Embryophyta</taxon>
        <taxon>Tracheophyta</taxon>
        <taxon>Spermatophyta</taxon>
        <taxon>Magnoliopsida</taxon>
        <taxon>eudicotyledons</taxon>
        <taxon>Gunneridae</taxon>
        <taxon>Pentapetalae</taxon>
        <taxon>rosids</taxon>
        <taxon>fabids</taxon>
        <taxon>Fabales</taxon>
        <taxon>Fabaceae</taxon>
        <taxon>Papilionoideae</taxon>
        <taxon>50 kb inversion clade</taxon>
        <taxon>NPAAA clade</taxon>
        <taxon>indigoferoid/millettioid clade</taxon>
        <taxon>Phaseoleae</taxon>
        <taxon>Glycine</taxon>
        <taxon>Glycine subgen. Soja</taxon>
    </lineage>
</organism>
<dbReference type="SMART" id="SM00452">
    <property type="entry name" value="STI"/>
    <property type="match status" value="1"/>
</dbReference>
<dbReference type="Gene3D" id="2.80.10.50">
    <property type="match status" value="1"/>
</dbReference>
<keyword evidence="2" id="KW-1185">Reference proteome</keyword>
<dbReference type="SUPFAM" id="SSF56784">
    <property type="entry name" value="HAD-like"/>
    <property type="match status" value="1"/>
</dbReference>
<evidence type="ECO:0000313" key="1">
    <source>
        <dbReference type="EMBL" id="RZB92312.1"/>
    </source>
</evidence>
<dbReference type="InterPro" id="IPR011065">
    <property type="entry name" value="Kunitz_inhibitor_STI-like_sf"/>
</dbReference>